<sequence length="198" mass="21499">MTYYIATKLLASFEDTLARTEAALKTEGFGVISRIDIQQTLKSKIDVEFRPYTILGACNPTLAHEALQLEDKVGLMLPCNVVVQQSGVGEFEVAAIDPVASMQAINNPALVKAAGVVREKLMRAIGSRRIFITRQQLTWRQFFSDVGSAHASETGIENGFIAIPGIPWGLGVAPASSRRTGHCRRPFLPVSQDLGRSG</sequence>
<protein>
    <submittedName>
        <fullName evidence="2">Uncharacterized protein (DUF302 family)</fullName>
    </submittedName>
</protein>
<dbReference type="SUPFAM" id="SSF103247">
    <property type="entry name" value="TT1751-like"/>
    <property type="match status" value="1"/>
</dbReference>
<dbReference type="Gene3D" id="3.30.310.70">
    <property type="entry name" value="TT1751-like domain"/>
    <property type="match status" value="1"/>
</dbReference>
<keyword evidence="3" id="KW-1185">Reference proteome</keyword>
<gene>
    <name evidence="2" type="ORF">GGQ88_003332</name>
</gene>
<proteinExistence type="predicted"/>
<feature type="domain" description="DUF302" evidence="1">
    <location>
        <begin position="35"/>
        <end position="98"/>
    </location>
</feature>
<reference evidence="2 3" key="1">
    <citation type="submission" date="2020-08" db="EMBL/GenBank/DDBJ databases">
        <title>Genomic Encyclopedia of Type Strains, Phase IV (KMG-IV): sequencing the most valuable type-strain genomes for metagenomic binning, comparative biology and taxonomic classification.</title>
        <authorList>
            <person name="Goeker M."/>
        </authorList>
    </citation>
    <scope>NUCLEOTIDE SEQUENCE [LARGE SCALE GENOMIC DNA]</scope>
    <source>
        <strain evidence="2 3">DSM 14552</strain>
    </source>
</reference>
<dbReference type="InterPro" id="IPR005180">
    <property type="entry name" value="DUF302"/>
</dbReference>
<dbReference type="RefSeq" id="WP_246386149.1">
    <property type="nucleotide sequence ID" value="NZ_JACICY010000009.1"/>
</dbReference>
<name>A0A7W6EX58_9SPHN</name>
<evidence type="ECO:0000313" key="2">
    <source>
        <dbReference type="EMBL" id="MBB3862038.1"/>
    </source>
</evidence>
<evidence type="ECO:0000313" key="3">
    <source>
        <dbReference type="Proteomes" id="UP000562395"/>
    </source>
</evidence>
<dbReference type="EMBL" id="JACICY010000009">
    <property type="protein sequence ID" value="MBB3862038.1"/>
    <property type="molecule type" value="Genomic_DNA"/>
</dbReference>
<dbReference type="InterPro" id="IPR035923">
    <property type="entry name" value="TT1751-like_sf"/>
</dbReference>
<accession>A0A7W6EX58</accession>
<dbReference type="Proteomes" id="UP000562395">
    <property type="component" value="Unassembled WGS sequence"/>
</dbReference>
<organism evidence="2 3">
    <name type="scientific">Novosphingobium hassiacum</name>
    <dbReference type="NCBI Taxonomy" id="173676"/>
    <lineage>
        <taxon>Bacteria</taxon>
        <taxon>Pseudomonadati</taxon>
        <taxon>Pseudomonadota</taxon>
        <taxon>Alphaproteobacteria</taxon>
        <taxon>Sphingomonadales</taxon>
        <taxon>Sphingomonadaceae</taxon>
        <taxon>Novosphingobium</taxon>
    </lineage>
</organism>
<dbReference type="PANTHER" id="PTHR38342">
    <property type="entry name" value="SLR5037 PROTEIN"/>
    <property type="match status" value="1"/>
</dbReference>
<evidence type="ECO:0000259" key="1">
    <source>
        <dbReference type="Pfam" id="PF03625"/>
    </source>
</evidence>
<dbReference type="CDD" id="cd14797">
    <property type="entry name" value="DUF302"/>
    <property type="match status" value="1"/>
</dbReference>
<comment type="caution">
    <text evidence="2">The sequence shown here is derived from an EMBL/GenBank/DDBJ whole genome shotgun (WGS) entry which is preliminary data.</text>
</comment>
<dbReference type="PANTHER" id="PTHR38342:SF1">
    <property type="entry name" value="SLR5037 PROTEIN"/>
    <property type="match status" value="1"/>
</dbReference>
<dbReference type="AlphaFoldDB" id="A0A7W6EX58"/>
<dbReference type="Pfam" id="PF03625">
    <property type="entry name" value="DUF302"/>
    <property type="match status" value="1"/>
</dbReference>